<gene>
    <name evidence="1" type="ORF">PPRIM_AZ9-3.1.T1550063</name>
</gene>
<accession>A0A8S1QGE3</accession>
<dbReference type="Proteomes" id="UP000688137">
    <property type="component" value="Unassembled WGS sequence"/>
</dbReference>
<reference evidence="1" key="1">
    <citation type="submission" date="2021-01" db="EMBL/GenBank/DDBJ databases">
        <authorList>
            <consortium name="Genoscope - CEA"/>
            <person name="William W."/>
        </authorList>
    </citation>
    <scope>NUCLEOTIDE SEQUENCE</scope>
</reference>
<sequence length="121" mass="13795">MHQYQEALLKNTSRGDHIIVNLQIYNSTAQQDRQQFIKALQDLANEKNTKLDDQTRILQLRLPGTTTIANIKQDLEKYCNQKIILMCESMVPNPLDVIGDIKSTIQKQEVNLQLCSQVIAG</sequence>
<evidence type="ECO:0000313" key="2">
    <source>
        <dbReference type="Proteomes" id="UP000688137"/>
    </source>
</evidence>
<organism evidence="1 2">
    <name type="scientific">Paramecium primaurelia</name>
    <dbReference type="NCBI Taxonomy" id="5886"/>
    <lineage>
        <taxon>Eukaryota</taxon>
        <taxon>Sar</taxon>
        <taxon>Alveolata</taxon>
        <taxon>Ciliophora</taxon>
        <taxon>Intramacronucleata</taxon>
        <taxon>Oligohymenophorea</taxon>
        <taxon>Peniculida</taxon>
        <taxon>Parameciidae</taxon>
        <taxon>Paramecium</taxon>
    </lineage>
</organism>
<keyword evidence="2" id="KW-1185">Reference proteome</keyword>
<proteinExistence type="predicted"/>
<dbReference type="OMA" id="QDRQQFI"/>
<comment type="caution">
    <text evidence="1">The sequence shown here is derived from an EMBL/GenBank/DDBJ whole genome shotgun (WGS) entry which is preliminary data.</text>
</comment>
<dbReference type="EMBL" id="CAJJDM010000160">
    <property type="protein sequence ID" value="CAD8113445.1"/>
    <property type="molecule type" value="Genomic_DNA"/>
</dbReference>
<dbReference type="AlphaFoldDB" id="A0A8S1QGE3"/>
<evidence type="ECO:0000313" key="1">
    <source>
        <dbReference type="EMBL" id="CAD8113445.1"/>
    </source>
</evidence>
<protein>
    <submittedName>
        <fullName evidence="1">Uncharacterized protein</fullName>
    </submittedName>
</protein>
<name>A0A8S1QGE3_PARPR</name>